<dbReference type="EMBL" id="JAHKKG010000006">
    <property type="protein sequence ID" value="MBU2665712.1"/>
    <property type="molecule type" value="Genomic_DNA"/>
</dbReference>
<evidence type="ECO:0000256" key="4">
    <source>
        <dbReference type="ARBA" id="ARBA00023082"/>
    </source>
</evidence>
<comment type="caution">
    <text evidence="8">The sequence shown here is derived from an EMBL/GenBank/DDBJ whole genome shotgun (WGS) entry which is preliminary data.</text>
</comment>
<dbReference type="RefSeq" id="WP_215788951.1">
    <property type="nucleotide sequence ID" value="NZ_JAHKKG010000006.1"/>
</dbReference>
<evidence type="ECO:0000313" key="8">
    <source>
        <dbReference type="EMBL" id="MBU2665712.1"/>
    </source>
</evidence>
<reference evidence="8 9" key="1">
    <citation type="submission" date="2021-06" db="EMBL/GenBank/DDBJ databases">
        <title>Actinoplanes lichenicola sp. nov., and Actinoplanes ovalisporus sp. nov., isolated from lichen in Thailand.</title>
        <authorList>
            <person name="Saeng-In P."/>
            <person name="Kanchanasin P."/>
            <person name="Yuki M."/>
            <person name="Kudo T."/>
            <person name="Ohkuma M."/>
            <person name="Phongsopitanun W."/>
            <person name="Tanasupawat S."/>
        </authorList>
    </citation>
    <scope>NUCLEOTIDE SEQUENCE [LARGE SCALE GENOMIC DNA]</scope>
    <source>
        <strain evidence="8 9">NBRC 110975</strain>
    </source>
</reference>
<keyword evidence="9" id="KW-1185">Reference proteome</keyword>
<dbReference type="InterPro" id="IPR032710">
    <property type="entry name" value="NTF2-like_dom_sf"/>
</dbReference>
<dbReference type="Pfam" id="PF04542">
    <property type="entry name" value="Sigma70_r2"/>
    <property type="match status" value="1"/>
</dbReference>
<dbReference type="SUPFAM" id="SSF88946">
    <property type="entry name" value="Sigma2 domain of RNA polymerase sigma factors"/>
    <property type="match status" value="1"/>
</dbReference>
<dbReference type="PANTHER" id="PTHR30173:SF43">
    <property type="entry name" value="ECF RNA POLYMERASE SIGMA FACTOR SIGI-RELATED"/>
    <property type="match status" value="1"/>
</dbReference>
<dbReference type="InterPro" id="IPR013324">
    <property type="entry name" value="RNA_pol_sigma_r3/r4-like"/>
</dbReference>
<gene>
    <name evidence="8" type="ORF">KOI35_19570</name>
</gene>
<sequence>MNELDVLAARFERDRAHLRTVAGRILGSADEADDAVQEAWVRLSRADAGEIDNLTGWLTTVVSRVCLDMLRSRTARREDPAEIPEDLPIVEPGPEHQAVQYDALGPALQLVLDTLSPGERLAFVLHDLFAVPFGEIAPIIGGSPAAARQLASRARRKVQGGAAPALSVRRREIVEAFLAAARGGDFDRLLTLLDPEVELRADTSSVRMGAGEFVRGATDVAGIFNGRAHAATVALLDGVPGLVWASEGQVRVAFFLTFDDEAGWISAIEQVADPERITATEVG</sequence>
<dbReference type="Pfam" id="PF08281">
    <property type="entry name" value="Sigma70_r4_2"/>
    <property type="match status" value="1"/>
</dbReference>
<evidence type="ECO:0000259" key="7">
    <source>
        <dbReference type="Pfam" id="PF08281"/>
    </source>
</evidence>
<evidence type="ECO:0000256" key="3">
    <source>
        <dbReference type="ARBA" id="ARBA00023015"/>
    </source>
</evidence>
<dbReference type="InterPro" id="IPR007627">
    <property type="entry name" value="RNA_pol_sigma70_r2"/>
</dbReference>
<dbReference type="PANTHER" id="PTHR30173">
    <property type="entry name" value="SIGMA 19 FACTOR"/>
    <property type="match status" value="1"/>
</dbReference>
<dbReference type="InterPro" id="IPR013249">
    <property type="entry name" value="RNA_pol_sigma70_r4_t2"/>
</dbReference>
<dbReference type="InterPro" id="IPR052704">
    <property type="entry name" value="ECF_Sigma-70_Domain"/>
</dbReference>
<dbReference type="NCBIfam" id="TIGR02937">
    <property type="entry name" value="sigma70-ECF"/>
    <property type="match status" value="1"/>
</dbReference>
<comment type="similarity">
    <text evidence="1">Belongs to the sigma-70 factor family. ECF subfamily.</text>
</comment>
<dbReference type="InterPro" id="IPR013325">
    <property type="entry name" value="RNA_pol_sigma_r2"/>
</dbReference>
<evidence type="ECO:0000256" key="1">
    <source>
        <dbReference type="ARBA" id="ARBA00010641"/>
    </source>
</evidence>
<protein>
    <submittedName>
        <fullName evidence="8">Sigma-70 family RNA polymerase sigma factor</fullName>
    </submittedName>
</protein>
<comment type="subunit">
    <text evidence="2">Interacts transiently with the RNA polymerase catalytic core formed by RpoA, RpoB, RpoC and RpoZ (2 alpha, 1 beta, 1 beta' and 1 omega subunit) to form the RNA polymerase holoenzyme that can initiate transcription.</text>
</comment>
<dbReference type="Gene3D" id="1.10.1740.10">
    <property type="match status" value="1"/>
</dbReference>
<accession>A0ABS5YQH7</accession>
<keyword evidence="4" id="KW-0731">Sigma factor</keyword>
<dbReference type="Proteomes" id="UP001519654">
    <property type="component" value="Unassembled WGS sequence"/>
</dbReference>
<organism evidence="8 9">
    <name type="scientific">Paractinoplanes bogorensis</name>
    <dbReference type="NCBI Taxonomy" id="1610840"/>
    <lineage>
        <taxon>Bacteria</taxon>
        <taxon>Bacillati</taxon>
        <taxon>Actinomycetota</taxon>
        <taxon>Actinomycetes</taxon>
        <taxon>Micromonosporales</taxon>
        <taxon>Micromonosporaceae</taxon>
        <taxon>Paractinoplanes</taxon>
    </lineage>
</organism>
<dbReference type="SUPFAM" id="SSF88659">
    <property type="entry name" value="Sigma3 and sigma4 domains of RNA polymerase sigma factors"/>
    <property type="match status" value="1"/>
</dbReference>
<evidence type="ECO:0000259" key="6">
    <source>
        <dbReference type="Pfam" id="PF04542"/>
    </source>
</evidence>
<dbReference type="InterPro" id="IPR036388">
    <property type="entry name" value="WH-like_DNA-bd_sf"/>
</dbReference>
<keyword evidence="5" id="KW-0804">Transcription</keyword>
<feature type="domain" description="RNA polymerase sigma factor 70 region 4 type 2" evidence="7">
    <location>
        <begin position="107"/>
        <end position="157"/>
    </location>
</feature>
<name>A0ABS5YQH7_9ACTN</name>
<evidence type="ECO:0000256" key="5">
    <source>
        <dbReference type="ARBA" id="ARBA00023163"/>
    </source>
</evidence>
<dbReference type="SUPFAM" id="SSF54427">
    <property type="entry name" value="NTF2-like"/>
    <property type="match status" value="1"/>
</dbReference>
<dbReference type="InterPro" id="IPR014284">
    <property type="entry name" value="RNA_pol_sigma-70_dom"/>
</dbReference>
<evidence type="ECO:0000256" key="2">
    <source>
        <dbReference type="ARBA" id="ARBA00011344"/>
    </source>
</evidence>
<proteinExistence type="inferred from homology"/>
<feature type="domain" description="RNA polymerase sigma-70 region 2" evidence="6">
    <location>
        <begin position="11"/>
        <end position="74"/>
    </location>
</feature>
<dbReference type="Gene3D" id="1.10.10.10">
    <property type="entry name" value="Winged helix-like DNA-binding domain superfamily/Winged helix DNA-binding domain"/>
    <property type="match status" value="1"/>
</dbReference>
<evidence type="ECO:0000313" key="9">
    <source>
        <dbReference type="Proteomes" id="UP001519654"/>
    </source>
</evidence>
<keyword evidence="3" id="KW-0805">Transcription regulation</keyword>